<dbReference type="InterPro" id="IPR008271">
    <property type="entry name" value="Ser/Thr_kinase_AS"/>
</dbReference>
<dbReference type="InterPro" id="IPR000719">
    <property type="entry name" value="Prot_kinase_dom"/>
</dbReference>
<organism evidence="6 7">
    <name type="scientific">Actinoallomurus acaciae</name>
    <dbReference type="NCBI Taxonomy" id="502577"/>
    <lineage>
        <taxon>Bacteria</taxon>
        <taxon>Bacillati</taxon>
        <taxon>Actinomycetota</taxon>
        <taxon>Actinomycetes</taxon>
        <taxon>Streptosporangiales</taxon>
        <taxon>Thermomonosporaceae</taxon>
        <taxon>Actinoallomurus</taxon>
    </lineage>
</organism>
<comment type="caution">
    <text evidence="6">The sequence shown here is derived from an EMBL/GenBank/DDBJ whole genome shotgun (WGS) entry which is preliminary data.</text>
</comment>
<dbReference type="PROSITE" id="PS00108">
    <property type="entry name" value="PROTEIN_KINASE_ST"/>
    <property type="match status" value="1"/>
</dbReference>
<gene>
    <name evidence="6" type="ORF">ACFFNX_46490</name>
</gene>
<dbReference type="EMBL" id="JBHLZP010000759">
    <property type="protein sequence ID" value="MFB9839617.1"/>
    <property type="molecule type" value="Genomic_DNA"/>
</dbReference>
<dbReference type="PANTHER" id="PTHR43289">
    <property type="entry name" value="MITOGEN-ACTIVATED PROTEIN KINASE KINASE KINASE 20-RELATED"/>
    <property type="match status" value="1"/>
</dbReference>
<accession>A0ABV5YZ41</accession>
<keyword evidence="7" id="KW-1185">Reference proteome</keyword>
<evidence type="ECO:0000313" key="6">
    <source>
        <dbReference type="EMBL" id="MFB9839617.1"/>
    </source>
</evidence>
<dbReference type="InterPro" id="IPR011009">
    <property type="entry name" value="Kinase-like_dom_sf"/>
</dbReference>
<name>A0ABV5YZ41_9ACTN</name>
<dbReference type="SUPFAM" id="SSF56112">
    <property type="entry name" value="Protein kinase-like (PK-like)"/>
    <property type="match status" value="1"/>
</dbReference>
<feature type="non-terminal residue" evidence="6">
    <location>
        <position position="276"/>
    </location>
</feature>
<dbReference type="CDD" id="cd14014">
    <property type="entry name" value="STKc_PknB_like"/>
    <property type="match status" value="1"/>
</dbReference>
<protein>
    <submittedName>
        <fullName evidence="6">Serine/threonine-protein kinase</fullName>
        <ecNumber evidence="6">2.7.11.1</ecNumber>
    </submittedName>
</protein>
<reference evidence="6 7" key="1">
    <citation type="submission" date="2024-09" db="EMBL/GenBank/DDBJ databases">
        <authorList>
            <person name="Sun Q."/>
            <person name="Mori K."/>
        </authorList>
    </citation>
    <scope>NUCLEOTIDE SEQUENCE [LARGE SCALE GENOMIC DNA]</scope>
    <source>
        <strain evidence="6 7">TBRC 0563</strain>
    </source>
</reference>
<dbReference type="EC" id="2.7.11.1" evidence="6"/>
<keyword evidence="2" id="KW-0547">Nucleotide-binding</keyword>
<keyword evidence="3 6" id="KW-0418">Kinase</keyword>
<dbReference type="PROSITE" id="PS50011">
    <property type="entry name" value="PROTEIN_KINASE_DOM"/>
    <property type="match status" value="1"/>
</dbReference>
<evidence type="ECO:0000313" key="7">
    <source>
        <dbReference type="Proteomes" id="UP001589627"/>
    </source>
</evidence>
<evidence type="ECO:0000256" key="2">
    <source>
        <dbReference type="ARBA" id="ARBA00022741"/>
    </source>
</evidence>
<dbReference type="GO" id="GO:0004674">
    <property type="term" value="F:protein serine/threonine kinase activity"/>
    <property type="evidence" value="ECO:0007669"/>
    <property type="project" value="UniProtKB-EC"/>
</dbReference>
<keyword evidence="4" id="KW-0067">ATP-binding</keyword>
<dbReference type="RefSeq" id="WP_378212769.1">
    <property type="nucleotide sequence ID" value="NZ_JBHLZP010000759.1"/>
</dbReference>
<evidence type="ECO:0000259" key="5">
    <source>
        <dbReference type="PROSITE" id="PS50011"/>
    </source>
</evidence>
<dbReference type="PANTHER" id="PTHR43289:SF34">
    <property type="entry name" value="SERINE_THREONINE-PROTEIN KINASE YBDM-RELATED"/>
    <property type="match status" value="1"/>
</dbReference>
<dbReference type="Gene3D" id="3.30.200.20">
    <property type="entry name" value="Phosphorylase Kinase, domain 1"/>
    <property type="match status" value="1"/>
</dbReference>
<evidence type="ECO:0000256" key="4">
    <source>
        <dbReference type="ARBA" id="ARBA00022840"/>
    </source>
</evidence>
<keyword evidence="1 6" id="KW-0808">Transferase</keyword>
<proteinExistence type="predicted"/>
<sequence>MPEISSLRPGDPRKLGRYRLAGRLGEGGQGVVYAATGPDGSRVALKVLHAEWAADERVRAGLAKEVAAARRVAPFCVAQVLDANLTESPPFVVTEFVDGPTLLQSVRAEGPRSGPALHRLAVATATALAAIHEAGVVHRDFKPANVLLGADGPRVIDFGIARTLDGGPTLTGGIVGTPAYMAPEQFEERTIGPAADVFAWGCVMVFAASGAPPFGGGSLAAISNRVLRGSPGLGPLSGPLRDLVLACLAKDERARPSMRDVLIWLLGRPDAARAPI</sequence>
<evidence type="ECO:0000256" key="3">
    <source>
        <dbReference type="ARBA" id="ARBA00022777"/>
    </source>
</evidence>
<evidence type="ECO:0000256" key="1">
    <source>
        <dbReference type="ARBA" id="ARBA00022679"/>
    </source>
</evidence>
<feature type="domain" description="Protein kinase" evidence="5">
    <location>
        <begin position="18"/>
        <end position="265"/>
    </location>
</feature>
<dbReference type="Gene3D" id="1.10.510.10">
    <property type="entry name" value="Transferase(Phosphotransferase) domain 1"/>
    <property type="match status" value="1"/>
</dbReference>
<dbReference type="Proteomes" id="UP001589627">
    <property type="component" value="Unassembled WGS sequence"/>
</dbReference>
<dbReference type="Pfam" id="PF00069">
    <property type="entry name" value="Pkinase"/>
    <property type="match status" value="1"/>
</dbReference>